<comment type="caution">
    <text evidence="1">The sequence shown here is derived from an EMBL/GenBank/DDBJ whole genome shotgun (WGS) entry which is preliminary data.</text>
</comment>
<evidence type="ECO:0000313" key="1">
    <source>
        <dbReference type="EMBL" id="MFC5286411.1"/>
    </source>
</evidence>
<keyword evidence="2" id="KW-1185">Reference proteome</keyword>
<dbReference type="EMBL" id="JBHSKF010000002">
    <property type="protein sequence ID" value="MFC5286411.1"/>
    <property type="molecule type" value="Genomic_DNA"/>
</dbReference>
<sequence>MSLFDSLRDKAAEMFSGASDQVGDVASSLPGADVVGEQTAAVSGAAEGYVADATGMAQDFGGTATEAVAPYAEAAQDVPGAFGEAAAPYTEAAQGFGEAAAPYTEAVQDFPGAPEPYRP</sequence>
<organism evidence="1 2">
    <name type="scientific">Actinokineospora guangxiensis</name>
    <dbReference type="NCBI Taxonomy" id="1490288"/>
    <lineage>
        <taxon>Bacteria</taxon>
        <taxon>Bacillati</taxon>
        <taxon>Actinomycetota</taxon>
        <taxon>Actinomycetes</taxon>
        <taxon>Pseudonocardiales</taxon>
        <taxon>Pseudonocardiaceae</taxon>
        <taxon>Actinokineospora</taxon>
    </lineage>
</organism>
<reference evidence="2" key="1">
    <citation type="journal article" date="2019" name="Int. J. Syst. Evol. Microbiol.">
        <title>The Global Catalogue of Microorganisms (GCM) 10K type strain sequencing project: providing services to taxonomists for standard genome sequencing and annotation.</title>
        <authorList>
            <consortium name="The Broad Institute Genomics Platform"/>
            <consortium name="The Broad Institute Genome Sequencing Center for Infectious Disease"/>
            <person name="Wu L."/>
            <person name="Ma J."/>
        </authorList>
    </citation>
    <scope>NUCLEOTIDE SEQUENCE [LARGE SCALE GENOMIC DNA]</scope>
    <source>
        <strain evidence="2">CCUG 59778</strain>
    </source>
</reference>
<proteinExistence type="predicted"/>
<accession>A0ABW0EJS0</accession>
<evidence type="ECO:0008006" key="3">
    <source>
        <dbReference type="Google" id="ProtNLM"/>
    </source>
</evidence>
<dbReference type="Proteomes" id="UP001596157">
    <property type="component" value="Unassembled WGS sequence"/>
</dbReference>
<evidence type="ECO:0000313" key="2">
    <source>
        <dbReference type="Proteomes" id="UP001596157"/>
    </source>
</evidence>
<protein>
    <recommendedName>
        <fullName evidence="3">Excreted virulence factor EspC (Type VII ESX diderm)</fullName>
    </recommendedName>
</protein>
<gene>
    <name evidence="1" type="ORF">ACFPM7_05055</name>
</gene>
<name>A0ABW0EJS0_9PSEU</name>
<dbReference type="RefSeq" id="WP_378244316.1">
    <property type="nucleotide sequence ID" value="NZ_JBHSKF010000002.1"/>
</dbReference>